<dbReference type="OrthoDB" id="6436679at2759"/>
<evidence type="ECO:0000313" key="3">
    <source>
        <dbReference type="Proteomes" id="UP000325577"/>
    </source>
</evidence>
<keyword evidence="3" id="KW-1185">Reference proteome</keyword>
<name>A0A5J5BBV4_9ASTE</name>
<accession>A0A5J5BBV4</accession>
<dbReference type="Proteomes" id="UP000325577">
    <property type="component" value="Linkage Group LG14"/>
</dbReference>
<gene>
    <name evidence="2" type="ORF">F0562_026840</name>
</gene>
<reference evidence="2 3" key="1">
    <citation type="submission" date="2019-09" db="EMBL/GenBank/DDBJ databases">
        <title>A chromosome-level genome assembly of the Chinese tupelo Nyssa sinensis.</title>
        <authorList>
            <person name="Yang X."/>
            <person name="Kang M."/>
            <person name="Yang Y."/>
            <person name="Xiong H."/>
            <person name="Wang M."/>
            <person name="Zhang Z."/>
            <person name="Wang Z."/>
            <person name="Wu H."/>
            <person name="Ma T."/>
            <person name="Liu J."/>
            <person name="Xi Z."/>
        </authorList>
    </citation>
    <scope>NUCLEOTIDE SEQUENCE [LARGE SCALE GENOMIC DNA]</scope>
    <source>
        <strain evidence="2">J267</strain>
        <tissue evidence="2">Leaf</tissue>
    </source>
</reference>
<protein>
    <submittedName>
        <fullName evidence="2">Uncharacterized protein</fullName>
    </submittedName>
</protein>
<sequence length="131" mass="14832">MSSTEAANKIEELKKRLEEVEMELGTSRSLTNELRGLELSIVETVAFEAETRYCSEIEATKVVVVDEQKDNILKLGRNLAFDGYNLCLKKIAKTYPEINTEVLDHIEVLNIESEDFEDDEDPKDPVAPTKP</sequence>
<dbReference type="AlphaFoldDB" id="A0A5J5BBV4"/>
<dbReference type="EMBL" id="CM018037">
    <property type="protein sequence ID" value="KAA8540148.1"/>
    <property type="molecule type" value="Genomic_DNA"/>
</dbReference>
<feature type="coiled-coil region" evidence="1">
    <location>
        <begin position="3"/>
        <end position="30"/>
    </location>
</feature>
<evidence type="ECO:0000313" key="2">
    <source>
        <dbReference type="EMBL" id="KAA8540148.1"/>
    </source>
</evidence>
<evidence type="ECO:0000256" key="1">
    <source>
        <dbReference type="SAM" id="Coils"/>
    </source>
</evidence>
<organism evidence="2 3">
    <name type="scientific">Nyssa sinensis</name>
    <dbReference type="NCBI Taxonomy" id="561372"/>
    <lineage>
        <taxon>Eukaryota</taxon>
        <taxon>Viridiplantae</taxon>
        <taxon>Streptophyta</taxon>
        <taxon>Embryophyta</taxon>
        <taxon>Tracheophyta</taxon>
        <taxon>Spermatophyta</taxon>
        <taxon>Magnoliopsida</taxon>
        <taxon>eudicotyledons</taxon>
        <taxon>Gunneridae</taxon>
        <taxon>Pentapetalae</taxon>
        <taxon>asterids</taxon>
        <taxon>Cornales</taxon>
        <taxon>Nyssaceae</taxon>
        <taxon>Nyssa</taxon>
    </lineage>
</organism>
<keyword evidence="1" id="KW-0175">Coiled coil</keyword>
<proteinExistence type="predicted"/>